<dbReference type="InterPro" id="IPR032816">
    <property type="entry name" value="VTT_dom"/>
</dbReference>
<evidence type="ECO:0000313" key="9">
    <source>
        <dbReference type="Proteomes" id="UP000253606"/>
    </source>
</evidence>
<dbReference type="InterPro" id="IPR036873">
    <property type="entry name" value="Rhodanese-like_dom_sf"/>
</dbReference>
<dbReference type="SUPFAM" id="SSF52821">
    <property type="entry name" value="Rhodanese/Cell cycle control phosphatase"/>
    <property type="match status" value="1"/>
</dbReference>
<keyword evidence="4 6" id="KW-1133">Transmembrane helix</keyword>
<dbReference type="RefSeq" id="WP_114209158.1">
    <property type="nucleotide sequence ID" value="NZ_CP030840.1"/>
</dbReference>
<evidence type="ECO:0000313" key="8">
    <source>
        <dbReference type="EMBL" id="AXC14367.1"/>
    </source>
</evidence>
<evidence type="ECO:0000256" key="2">
    <source>
        <dbReference type="ARBA" id="ARBA00022475"/>
    </source>
</evidence>
<organism evidence="8 9">
    <name type="scientific">Acidisarcina polymorpha</name>
    <dbReference type="NCBI Taxonomy" id="2211140"/>
    <lineage>
        <taxon>Bacteria</taxon>
        <taxon>Pseudomonadati</taxon>
        <taxon>Acidobacteriota</taxon>
        <taxon>Terriglobia</taxon>
        <taxon>Terriglobales</taxon>
        <taxon>Acidobacteriaceae</taxon>
        <taxon>Acidisarcina</taxon>
    </lineage>
</organism>
<proteinExistence type="predicted"/>
<dbReference type="Proteomes" id="UP000253606">
    <property type="component" value="Chromosome"/>
</dbReference>
<dbReference type="Gene3D" id="3.40.250.10">
    <property type="entry name" value="Rhodanese-like domain"/>
    <property type="match status" value="1"/>
</dbReference>
<reference evidence="8 9" key="1">
    <citation type="journal article" date="2018" name="Front. Microbiol.">
        <title>Hydrolytic Capabilities as a Key to Environmental Success: Chitinolytic and Cellulolytic Acidobacteria From Acidic Sub-arctic Soils and Boreal Peatlands.</title>
        <authorList>
            <person name="Belova S.E."/>
            <person name="Ravin N.V."/>
            <person name="Pankratov T.A."/>
            <person name="Rakitin A.L."/>
            <person name="Ivanova A.A."/>
            <person name="Beletsky A.V."/>
            <person name="Mardanov A.V."/>
            <person name="Sinninghe Damste J.S."/>
            <person name="Dedysh S.N."/>
        </authorList>
    </citation>
    <scope>NUCLEOTIDE SEQUENCE [LARGE SCALE GENOMIC DNA]</scope>
    <source>
        <strain evidence="8 9">SBC82</strain>
    </source>
</reference>
<dbReference type="AlphaFoldDB" id="A0A2Z5G6F0"/>
<keyword evidence="2" id="KW-1003">Cell membrane</keyword>
<dbReference type="GO" id="GO:0004792">
    <property type="term" value="F:thiosulfate-cyanide sulfurtransferase activity"/>
    <property type="evidence" value="ECO:0007669"/>
    <property type="project" value="InterPro"/>
</dbReference>
<dbReference type="Pfam" id="PF09335">
    <property type="entry name" value="VTT_dom"/>
    <property type="match status" value="1"/>
</dbReference>
<feature type="transmembrane region" description="Helical" evidence="6">
    <location>
        <begin position="7"/>
        <end position="27"/>
    </location>
</feature>
<dbReference type="PANTHER" id="PTHR42709:SF6">
    <property type="entry name" value="UNDECAPRENYL PHOSPHATE TRANSPORTER A"/>
    <property type="match status" value="1"/>
</dbReference>
<accession>A0A2Z5G6F0</accession>
<dbReference type="PANTHER" id="PTHR42709">
    <property type="entry name" value="ALKALINE PHOSPHATASE LIKE PROTEIN"/>
    <property type="match status" value="1"/>
</dbReference>
<evidence type="ECO:0000256" key="1">
    <source>
        <dbReference type="ARBA" id="ARBA00004651"/>
    </source>
</evidence>
<name>A0A2Z5G6F0_9BACT</name>
<dbReference type="Pfam" id="PF00581">
    <property type="entry name" value="Rhodanese"/>
    <property type="match status" value="1"/>
</dbReference>
<feature type="transmembrane region" description="Helical" evidence="6">
    <location>
        <begin position="135"/>
        <end position="158"/>
    </location>
</feature>
<protein>
    <submittedName>
        <fullName evidence="8">DedA protein</fullName>
    </submittedName>
</protein>
<dbReference type="InterPro" id="IPR051311">
    <property type="entry name" value="DedA_domain"/>
</dbReference>
<sequence length="317" mass="35162">MPLAIDFFIQYGYVILFLWVLAEQLGMPIPSAPLLITAGTLTATHKLNLPLALISVLLASLISDTVWYHLGKRFGGTVVRLVCRLSMESSTCVRRTEDYFTKHGPASLLLAKFIPGLGTVAAPIAGQTAMRYSTFAAYDSAGILLWCLTFMLVGRFFGDVLKKNPGALAWTAHFSVGLFALAVVGLLVYRVWKQQAFLKQVRTARLEPEELKRMLDSGKPVFIVDLRHPLDYLPDPRVLPGAVRLTPDKLVEASDEIPRDRDIVLYCTCPSEATAAKMAMNLRKLGVYRVRPLRGGFDLWKQKGFPLEDVQPAVLQA</sequence>
<evidence type="ECO:0000256" key="5">
    <source>
        <dbReference type="ARBA" id="ARBA00023136"/>
    </source>
</evidence>
<dbReference type="InterPro" id="IPR001763">
    <property type="entry name" value="Rhodanese-like_dom"/>
</dbReference>
<feature type="domain" description="Rhodanese" evidence="7">
    <location>
        <begin position="217"/>
        <end position="309"/>
    </location>
</feature>
<dbReference type="EMBL" id="CP030840">
    <property type="protein sequence ID" value="AXC14367.1"/>
    <property type="molecule type" value="Genomic_DNA"/>
</dbReference>
<keyword evidence="9" id="KW-1185">Reference proteome</keyword>
<dbReference type="OrthoDB" id="9782291at2"/>
<evidence type="ECO:0000256" key="3">
    <source>
        <dbReference type="ARBA" id="ARBA00022692"/>
    </source>
</evidence>
<evidence type="ECO:0000256" key="6">
    <source>
        <dbReference type="SAM" id="Phobius"/>
    </source>
</evidence>
<feature type="transmembrane region" description="Helical" evidence="6">
    <location>
        <begin position="170"/>
        <end position="192"/>
    </location>
</feature>
<gene>
    <name evidence="8" type="ORF">ACPOL_5111</name>
</gene>
<dbReference type="KEGG" id="abas:ACPOL_5111"/>
<dbReference type="PROSITE" id="PS50206">
    <property type="entry name" value="RHODANESE_3"/>
    <property type="match status" value="1"/>
</dbReference>
<dbReference type="GO" id="GO:0005886">
    <property type="term" value="C:plasma membrane"/>
    <property type="evidence" value="ECO:0007669"/>
    <property type="project" value="UniProtKB-SubCell"/>
</dbReference>
<feature type="transmembrane region" description="Helical" evidence="6">
    <location>
        <begin position="47"/>
        <end position="70"/>
    </location>
</feature>
<dbReference type="SMART" id="SM00450">
    <property type="entry name" value="RHOD"/>
    <property type="match status" value="1"/>
</dbReference>
<dbReference type="GO" id="GO:0005737">
    <property type="term" value="C:cytoplasm"/>
    <property type="evidence" value="ECO:0007669"/>
    <property type="project" value="InterPro"/>
</dbReference>
<comment type="subcellular location">
    <subcellularLocation>
        <location evidence="1">Cell membrane</location>
        <topology evidence="1">Multi-pass membrane protein</topology>
    </subcellularLocation>
</comment>
<keyword evidence="3 6" id="KW-0812">Transmembrane</keyword>
<evidence type="ECO:0000259" key="7">
    <source>
        <dbReference type="PROSITE" id="PS50206"/>
    </source>
</evidence>
<keyword evidence="5 6" id="KW-0472">Membrane</keyword>
<evidence type="ECO:0000256" key="4">
    <source>
        <dbReference type="ARBA" id="ARBA00022989"/>
    </source>
</evidence>
<dbReference type="CDD" id="cd01444">
    <property type="entry name" value="GlpE_ST"/>
    <property type="match status" value="1"/>
</dbReference>
<dbReference type="InterPro" id="IPR023695">
    <property type="entry name" value="Thiosulf_sulfurTrfase"/>
</dbReference>